<dbReference type="Proteomes" id="UP001165090">
    <property type="component" value="Unassembled WGS sequence"/>
</dbReference>
<dbReference type="SUPFAM" id="SSF52200">
    <property type="entry name" value="Toll/Interleukin receptor TIR domain"/>
    <property type="match status" value="1"/>
</dbReference>
<keyword evidence="3" id="KW-1185">Reference proteome</keyword>
<feature type="domain" description="TIR" evidence="1">
    <location>
        <begin position="33"/>
        <end position="160"/>
    </location>
</feature>
<dbReference type="EMBL" id="BSDZ01000119">
    <property type="protein sequence ID" value="GLI71733.1"/>
    <property type="molecule type" value="Genomic_DNA"/>
</dbReference>
<protein>
    <recommendedName>
        <fullName evidence="1">TIR domain-containing protein</fullName>
    </recommendedName>
</protein>
<accession>A0ABQ5SNY4</accession>
<comment type="caution">
    <text evidence="2">The sequence shown here is derived from an EMBL/GenBank/DDBJ whole genome shotgun (WGS) entry which is preliminary data.</text>
</comment>
<evidence type="ECO:0000313" key="2">
    <source>
        <dbReference type="EMBL" id="GLI71733.1"/>
    </source>
</evidence>
<dbReference type="Gene3D" id="3.40.50.10140">
    <property type="entry name" value="Toll/interleukin-1 receptor homology (TIR) domain"/>
    <property type="match status" value="1"/>
</dbReference>
<sequence>MRSNVGGWTRSHQELDLLRRNVASLRSTSPNTDQYQIVISYRSKAICKKQPNGGDGWVVLELRDTLQQLGYSVLLLGTEQDNNVGPEGSRWSIDVVKAIVSCEVVIVVCSPGYGETKWTLRELDLADRCHRKIVPLWLSGSYPPPAVEAYVGGQGDAMSD</sequence>
<proteinExistence type="predicted"/>
<dbReference type="PROSITE" id="PS50104">
    <property type="entry name" value="TIR"/>
    <property type="match status" value="1"/>
</dbReference>
<evidence type="ECO:0000313" key="3">
    <source>
        <dbReference type="Proteomes" id="UP001165090"/>
    </source>
</evidence>
<organism evidence="2 3">
    <name type="scientific">Volvox africanus</name>
    <dbReference type="NCBI Taxonomy" id="51714"/>
    <lineage>
        <taxon>Eukaryota</taxon>
        <taxon>Viridiplantae</taxon>
        <taxon>Chlorophyta</taxon>
        <taxon>core chlorophytes</taxon>
        <taxon>Chlorophyceae</taxon>
        <taxon>CS clade</taxon>
        <taxon>Chlamydomonadales</taxon>
        <taxon>Volvocaceae</taxon>
        <taxon>Volvox</taxon>
    </lineage>
</organism>
<feature type="non-terminal residue" evidence="2">
    <location>
        <position position="160"/>
    </location>
</feature>
<dbReference type="InterPro" id="IPR000157">
    <property type="entry name" value="TIR_dom"/>
</dbReference>
<gene>
    <name evidence="2" type="ORF">VaNZ11_017037</name>
</gene>
<name>A0ABQ5SNY4_9CHLO</name>
<reference evidence="2 3" key="1">
    <citation type="journal article" date="2023" name="IScience">
        <title>Expanded male sex-determining region conserved during the evolution of homothallism in the green alga Volvox.</title>
        <authorList>
            <person name="Yamamoto K."/>
            <person name="Matsuzaki R."/>
            <person name="Mahakham W."/>
            <person name="Heman W."/>
            <person name="Sekimoto H."/>
            <person name="Kawachi M."/>
            <person name="Minakuchi Y."/>
            <person name="Toyoda A."/>
            <person name="Nozaki H."/>
        </authorList>
    </citation>
    <scope>NUCLEOTIDE SEQUENCE [LARGE SCALE GENOMIC DNA]</scope>
    <source>
        <strain evidence="2 3">NIES-4468</strain>
    </source>
</reference>
<evidence type="ECO:0000259" key="1">
    <source>
        <dbReference type="PROSITE" id="PS50104"/>
    </source>
</evidence>
<dbReference type="InterPro" id="IPR035897">
    <property type="entry name" value="Toll_tir_struct_dom_sf"/>
</dbReference>
<dbReference type="Pfam" id="PF13676">
    <property type="entry name" value="TIR_2"/>
    <property type="match status" value="1"/>
</dbReference>